<feature type="transmembrane region" description="Helical" evidence="1">
    <location>
        <begin position="72"/>
        <end position="93"/>
    </location>
</feature>
<dbReference type="Pfam" id="PF04773">
    <property type="entry name" value="FecR"/>
    <property type="match status" value="1"/>
</dbReference>
<feature type="domain" description="FecR protein" evidence="2">
    <location>
        <begin position="182"/>
        <end position="277"/>
    </location>
</feature>
<dbReference type="PANTHER" id="PTHR30273">
    <property type="entry name" value="PERIPLASMIC SIGNAL SENSOR AND SIGMA FACTOR ACTIVATOR FECR-RELATED"/>
    <property type="match status" value="1"/>
</dbReference>
<evidence type="ECO:0000259" key="3">
    <source>
        <dbReference type="Pfam" id="PF16344"/>
    </source>
</evidence>
<sequence length="396" mass="43586">METGDEKFKELLKKYQNGKASEEEIAWLEAWYMQYQNIEKQFPSQTEIEVTQPLVWAGIQQTIGTQIHKVKLWPRIAAVAAAVALIVLGVYFFNAPSSIVNRNSTIVNQNDIAPGKNGATITLANGKVIQLSDAKSGVVIGKNDLKYDDNTLVIQSDSEGSGSLGTRDDKGVENGKAQALTAATARGQTYQFTLPDGTKVWLNADSKLEFPSNFVNSKARFVKLSGEGYFEVAKDKAHPFIVTTDKQEVEVLGTHFNINAYKDESNIRTTLLEGSVRVDLTGSVSDKSFRTLVPGQQSTLSDGGVIRIEQVDTEGAVAWKNGLFMFDAETLESIMMKVGRWYNVEVSYENEKVGKQVFSGSVSRFAKVSSVLSKLEKTGPVKFKIEGKKIIVMTTK</sequence>
<evidence type="ECO:0000313" key="4">
    <source>
        <dbReference type="EMBL" id="TKC08977.1"/>
    </source>
</evidence>
<organism evidence="4 5">
    <name type="scientific">Pedobacter frigoris</name>
    <dbReference type="NCBI Taxonomy" id="2571272"/>
    <lineage>
        <taxon>Bacteria</taxon>
        <taxon>Pseudomonadati</taxon>
        <taxon>Bacteroidota</taxon>
        <taxon>Sphingobacteriia</taxon>
        <taxon>Sphingobacteriales</taxon>
        <taxon>Sphingobacteriaceae</taxon>
        <taxon>Pedobacter</taxon>
    </lineage>
</organism>
<dbReference type="InterPro" id="IPR032508">
    <property type="entry name" value="FecR_C"/>
</dbReference>
<dbReference type="Gene3D" id="2.60.120.1440">
    <property type="match status" value="1"/>
</dbReference>
<keyword evidence="1" id="KW-0472">Membrane</keyword>
<gene>
    <name evidence="4" type="ORF">FA047_02460</name>
</gene>
<evidence type="ECO:0000259" key="2">
    <source>
        <dbReference type="Pfam" id="PF04773"/>
    </source>
</evidence>
<dbReference type="Proteomes" id="UP000307244">
    <property type="component" value="Unassembled WGS sequence"/>
</dbReference>
<dbReference type="AlphaFoldDB" id="A0A4U1CM89"/>
<dbReference type="EMBL" id="SWBQ01000001">
    <property type="protein sequence ID" value="TKC08977.1"/>
    <property type="molecule type" value="Genomic_DNA"/>
</dbReference>
<dbReference type="InterPro" id="IPR012373">
    <property type="entry name" value="Ferrdict_sens_TM"/>
</dbReference>
<proteinExistence type="predicted"/>
<keyword evidence="1" id="KW-0812">Transmembrane</keyword>
<reference evidence="4 5" key="1">
    <citation type="submission" date="2019-04" db="EMBL/GenBank/DDBJ databases">
        <title>Pedobacter sp. RP-3-15 sp. nov., isolated from Arctic soil.</title>
        <authorList>
            <person name="Dahal R.H."/>
            <person name="Kim D.-U."/>
        </authorList>
    </citation>
    <scope>NUCLEOTIDE SEQUENCE [LARGE SCALE GENOMIC DNA]</scope>
    <source>
        <strain evidence="4 5">RP-3-15</strain>
    </source>
</reference>
<keyword evidence="5" id="KW-1185">Reference proteome</keyword>
<dbReference type="Pfam" id="PF16344">
    <property type="entry name" value="FecR_C"/>
    <property type="match status" value="1"/>
</dbReference>
<comment type="caution">
    <text evidence="4">The sequence shown here is derived from an EMBL/GenBank/DDBJ whole genome shotgun (WGS) entry which is preliminary data.</text>
</comment>
<keyword evidence="1" id="KW-1133">Transmembrane helix</keyword>
<dbReference type="GO" id="GO:0016989">
    <property type="term" value="F:sigma factor antagonist activity"/>
    <property type="evidence" value="ECO:0007669"/>
    <property type="project" value="TreeGrafter"/>
</dbReference>
<dbReference type="InterPro" id="IPR006860">
    <property type="entry name" value="FecR"/>
</dbReference>
<protein>
    <submittedName>
        <fullName evidence="4">DUF4974 domain-containing protein</fullName>
    </submittedName>
</protein>
<evidence type="ECO:0000313" key="5">
    <source>
        <dbReference type="Proteomes" id="UP000307244"/>
    </source>
</evidence>
<dbReference type="PANTHER" id="PTHR30273:SF2">
    <property type="entry name" value="PROTEIN FECR"/>
    <property type="match status" value="1"/>
</dbReference>
<dbReference type="OrthoDB" id="1099963at2"/>
<feature type="domain" description="Protein FecR C-terminal" evidence="3">
    <location>
        <begin position="324"/>
        <end position="392"/>
    </location>
</feature>
<accession>A0A4U1CM89</accession>
<evidence type="ECO:0000256" key="1">
    <source>
        <dbReference type="SAM" id="Phobius"/>
    </source>
</evidence>
<dbReference type="FunFam" id="2.60.120.1440:FF:000001">
    <property type="entry name" value="Putative anti-sigma factor"/>
    <property type="match status" value="1"/>
</dbReference>
<dbReference type="RefSeq" id="WP_136834395.1">
    <property type="nucleotide sequence ID" value="NZ_SWBQ01000001.1"/>
</dbReference>
<dbReference type="Gene3D" id="3.55.50.30">
    <property type="match status" value="1"/>
</dbReference>
<name>A0A4U1CM89_9SPHI</name>